<dbReference type="PANTHER" id="PTHR13774:SF32">
    <property type="entry name" value="ANTISENSE-ENHANCING SEQUENCE 1"/>
    <property type="match status" value="1"/>
</dbReference>
<sequence>MPISLQYHVADVFTSTVFAGNQLAIIHLPNSSTLSEVQKQQIAIEFNYSESIFIRKADVLDLESEGSDAPVAYEVDIFTPQSEIPFAGHPIIGVACHVFEKLLTDKTTATLIAKAGLITISYDHSKGVAQASVPHNYHLHRNSSSLAQVESRLRTVQSGLNQQLKVHRMALVSIVKGMTFLLVELESVEVLSTIRVTSADPVSPEDLDDCWTPTLIGSLFYVMPKRGNDGVLRARQRMIALRLEDPATGSASSALACYLSLQIGGEGQRYKFELEQGVEMGRRSVIGVEVELDGEGKQVKEVVLKGQAKHVMKGELVV</sequence>
<feature type="active site" evidence="1">
    <location>
        <position position="50"/>
    </location>
</feature>
<dbReference type="EMBL" id="ML996565">
    <property type="protein sequence ID" value="KAF2763570.1"/>
    <property type="molecule type" value="Genomic_DNA"/>
</dbReference>
<proteinExistence type="predicted"/>
<accession>A0A6A6WMW5</accession>
<dbReference type="PANTHER" id="PTHR13774">
    <property type="entry name" value="PHENAZINE BIOSYNTHESIS PROTEIN"/>
    <property type="match status" value="1"/>
</dbReference>
<evidence type="ECO:0000256" key="1">
    <source>
        <dbReference type="PIRSR" id="PIRSR016184-1"/>
    </source>
</evidence>
<protein>
    <submittedName>
        <fullName evidence="2">Phenazine biosynthesis-like protein</fullName>
    </submittedName>
</protein>
<dbReference type="AlphaFoldDB" id="A0A6A6WMW5"/>
<keyword evidence="3" id="KW-1185">Reference proteome</keyword>
<organism evidence="2 3">
    <name type="scientific">Pseudovirgaria hyperparasitica</name>
    <dbReference type="NCBI Taxonomy" id="470096"/>
    <lineage>
        <taxon>Eukaryota</taxon>
        <taxon>Fungi</taxon>
        <taxon>Dikarya</taxon>
        <taxon>Ascomycota</taxon>
        <taxon>Pezizomycotina</taxon>
        <taxon>Dothideomycetes</taxon>
        <taxon>Dothideomycetes incertae sedis</taxon>
        <taxon>Acrospermales</taxon>
        <taxon>Acrospermaceae</taxon>
        <taxon>Pseudovirgaria</taxon>
    </lineage>
</organism>
<dbReference type="Gene3D" id="3.10.310.10">
    <property type="entry name" value="Diaminopimelate Epimerase, Chain A, domain 1"/>
    <property type="match status" value="2"/>
</dbReference>
<gene>
    <name evidence="2" type="ORF">EJ05DRAFT_472464</name>
</gene>
<dbReference type="GO" id="GO:0005737">
    <property type="term" value="C:cytoplasm"/>
    <property type="evidence" value="ECO:0007669"/>
    <property type="project" value="TreeGrafter"/>
</dbReference>
<evidence type="ECO:0000313" key="3">
    <source>
        <dbReference type="Proteomes" id="UP000799437"/>
    </source>
</evidence>
<dbReference type="Pfam" id="PF02567">
    <property type="entry name" value="PhzC-PhzF"/>
    <property type="match status" value="1"/>
</dbReference>
<evidence type="ECO:0000313" key="2">
    <source>
        <dbReference type="EMBL" id="KAF2763570.1"/>
    </source>
</evidence>
<dbReference type="SUPFAM" id="SSF54506">
    <property type="entry name" value="Diaminopimelate epimerase-like"/>
    <property type="match status" value="1"/>
</dbReference>
<dbReference type="Proteomes" id="UP000799437">
    <property type="component" value="Unassembled WGS sequence"/>
</dbReference>
<dbReference type="GeneID" id="54484244"/>
<dbReference type="RefSeq" id="XP_033606021.1">
    <property type="nucleotide sequence ID" value="XM_033743190.1"/>
</dbReference>
<dbReference type="InterPro" id="IPR003719">
    <property type="entry name" value="Phenazine_PhzF-like"/>
</dbReference>
<name>A0A6A6WMW5_9PEZI</name>
<dbReference type="NCBIfam" id="TIGR00654">
    <property type="entry name" value="PhzF_family"/>
    <property type="match status" value="1"/>
</dbReference>
<dbReference type="OrthoDB" id="412383at2759"/>
<dbReference type="GO" id="GO:0016853">
    <property type="term" value="F:isomerase activity"/>
    <property type="evidence" value="ECO:0007669"/>
    <property type="project" value="TreeGrafter"/>
</dbReference>
<reference evidence="2" key="1">
    <citation type="journal article" date="2020" name="Stud. Mycol.">
        <title>101 Dothideomycetes genomes: a test case for predicting lifestyles and emergence of pathogens.</title>
        <authorList>
            <person name="Haridas S."/>
            <person name="Albert R."/>
            <person name="Binder M."/>
            <person name="Bloem J."/>
            <person name="Labutti K."/>
            <person name="Salamov A."/>
            <person name="Andreopoulos B."/>
            <person name="Baker S."/>
            <person name="Barry K."/>
            <person name="Bills G."/>
            <person name="Bluhm B."/>
            <person name="Cannon C."/>
            <person name="Castanera R."/>
            <person name="Culley D."/>
            <person name="Daum C."/>
            <person name="Ezra D."/>
            <person name="Gonzalez J."/>
            <person name="Henrissat B."/>
            <person name="Kuo A."/>
            <person name="Liang C."/>
            <person name="Lipzen A."/>
            <person name="Lutzoni F."/>
            <person name="Magnuson J."/>
            <person name="Mondo S."/>
            <person name="Nolan M."/>
            <person name="Ohm R."/>
            <person name="Pangilinan J."/>
            <person name="Park H.-J."/>
            <person name="Ramirez L."/>
            <person name="Alfaro M."/>
            <person name="Sun H."/>
            <person name="Tritt A."/>
            <person name="Yoshinaga Y."/>
            <person name="Zwiers L.-H."/>
            <person name="Turgeon B."/>
            <person name="Goodwin S."/>
            <person name="Spatafora J."/>
            <person name="Crous P."/>
            <person name="Grigoriev I."/>
        </authorList>
    </citation>
    <scope>NUCLEOTIDE SEQUENCE</scope>
    <source>
        <strain evidence="2">CBS 121739</strain>
    </source>
</reference>
<dbReference type="PIRSF" id="PIRSF016184">
    <property type="entry name" value="PhzC_PhzF"/>
    <property type="match status" value="1"/>
</dbReference>